<organism evidence="3 4">
    <name type="scientific">Methanosuratincola subterraneus</name>
    <dbReference type="NCBI Taxonomy" id="2593994"/>
    <lineage>
        <taxon>Archaea</taxon>
        <taxon>Thermoproteota</taxon>
        <taxon>Methanosuratincolia</taxon>
        <taxon>Candidatus Methanomethylicales</taxon>
        <taxon>Candidatus Methanomethylicaceae</taxon>
        <taxon>Candidatus Methanosuratincola (ex Vanwonterghem et al. 2016)</taxon>
    </lineage>
</organism>
<reference evidence="3 4" key="1">
    <citation type="submission" date="2018-12" db="EMBL/GenBank/DDBJ databases">
        <title>The complete genome of the methanogenic archaea of the candidate phylum Verstraetearchaeota, obtained from the metagenome of underground thermal water.</title>
        <authorList>
            <person name="Kadnikov V.V."/>
            <person name="Mardanov A.V."/>
            <person name="Beletsky A.V."/>
            <person name="Karnachuk O.V."/>
            <person name="Ravin N.V."/>
        </authorList>
    </citation>
    <scope>NUCLEOTIDE SEQUENCE [LARGE SCALE GENOMIC DNA]</scope>
    <source>
        <strain evidence="3">Ch88</strain>
    </source>
</reference>
<dbReference type="AlphaFoldDB" id="A0A3S4UFH1"/>
<feature type="transmembrane region" description="Helical" evidence="1">
    <location>
        <begin position="116"/>
        <end position="136"/>
    </location>
</feature>
<feature type="domain" description="DUF2070" evidence="2">
    <location>
        <begin position="9"/>
        <end position="585"/>
    </location>
</feature>
<dbReference type="Pfam" id="PF09843">
    <property type="entry name" value="DUF2070"/>
    <property type="match status" value="1"/>
</dbReference>
<keyword evidence="1" id="KW-1133">Transmembrane helix</keyword>
<feature type="transmembrane region" description="Helical" evidence="1">
    <location>
        <begin position="82"/>
        <end position="104"/>
    </location>
</feature>
<comment type="caution">
    <text evidence="3">The sequence shown here is derived from an EMBL/GenBank/DDBJ whole genome shotgun (WGS) entry which is preliminary data.</text>
</comment>
<keyword evidence="1" id="KW-0472">Membrane</keyword>
<evidence type="ECO:0000313" key="3">
    <source>
        <dbReference type="EMBL" id="RWX72723.1"/>
    </source>
</evidence>
<dbReference type="EMBL" id="RXGA01000004">
    <property type="protein sequence ID" value="RWX72723.1"/>
    <property type="molecule type" value="Genomic_DNA"/>
</dbReference>
<evidence type="ECO:0000259" key="2">
    <source>
        <dbReference type="Pfam" id="PF09843"/>
    </source>
</evidence>
<evidence type="ECO:0000256" key="1">
    <source>
        <dbReference type="SAM" id="Phobius"/>
    </source>
</evidence>
<feature type="transmembrane region" description="Helical" evidence="1">
    <location>
        <begin position="48"/>
        <end position="70"/>
    </location>
</feature>
<accession>A0A3S4UFH1</accession>
<sequence>MDFTSQLMKKYRSFFSLPSKSFLAVQIMLIGMLFCTISYWLALGSEGITVGLIDGAISLGLSGIICGHMICKKDGFLTARRALGLILFGIIFVGIGILIGGLLAKAFVNSLILERTYFLTCGVVVVYEYIVIAAVSKDKGIRELFESLAQPTSIVLVHSAVIFIFEGILFAYGVLMFILTCAVSIMTAKLYYSRIEDVGKKILGVGSVSLFRSFIASFILDESEFLENDLKRLSVTKDVEIRTLSFKNENGRCLLVAPLVHPGPFRNVGGAALPTALAESLAGAGIVPLIFHTPTTHEDDPVSSEDCRRAISAVINANYSEGDFKASKPSSSKVGRVTVTVQIFGKTPLVVITRSPIPTEDLPRHVHDICIKKLAEKGYFDGVVVDAHNSMDKEYEPFEKQDEEDLLAALEKSLAAAEETGDLFAGFSQSRLEGFTRKDGIGEGGVMVLVTQVNSCKAAFVSLDGNNLMCGIRERIKEELSKIGYEISEIATTDTHVVTGTAGGQGYHVLGKIVPEGALIKKIVKTVKEAESKISKCGVEFSKHVLRDVNLLGQQGLEMLWSLTEESIHVAKRGIVWLLGAPIIFATVLFLIF</sequence>
<gene>
    <name evidence="3" type="ORF">Metus_1582</name>
</gene>
<dbReference type="Proteomes" id="UP000288215">
    <property type="component" value="Unassembled WGS sequence"/>
</dbReference>
<keyword evidence="1" id="KW-0812">Transmembrane</keyword>
<name>A0A3S4UFH1_METS7</name>
<dbReference type="InterPro" id="IPR019204">
    <property type="entry name" value="DUF2070_membrane"/>
</dbReference>
<evidence type="ECO:0000313" key="4">
    <source>
        <dbReference type="Proteomes" id="UP000288215"/>
    </source>
</evidence>
<protein>
    <recommendedName>
        <fullName evidence="2">DUF2070 domain-containing protein</fullName>
    </recommendedName>
</protein>
<feature type="transmembrane region" description="Helical" evidence="1">
    <location>
        <begin position="574"/>
        <end position="592"/>
    </location>
</feature>
<proteinExistence type="predicted"/>
<feature type="transmembrane region" description="Helical" evidence="1">
    <location>
        <begin position="21"/>
        <end position="42"/>
    </location>
</feature>